<organism evidence="1 2">
    <name type="scientific">Caerostris extrusa</name>
    <name type="common">Bark spider</name>
    <name type="synonym">Caerostris bankana</name>
    <dbReference type="NCBI Taxonomy" id="172846"/>
    <lineage>
        <taxon>Eukaryota</taxon>
        <taxon>Metazoa</taxon>
        <taxon>Ecdysozoa</taxon>
        <taxon>Arthropoda</taxon>
        <taxon>Chelicerata</taxon>
        <taxon>Arachnida</taxon>
        <taxon>Araneae</taxon>
        <taxon>Araneomorphae</taxon>
        <taxon>Entelegynae</taxon>
        <taxon>Araneoidea</taxon>
        <taxon>Araneidae</taxon>
        <taxon>Caerostris</taxon>
    </lineage>
</organism>
<protein>
    <submittedName>
        <fullName evidence="1">Uncharacterized protein</fullName>
    </submittedName>
</protein>
<accession>A0AAV4M752</accession>
<gene>
    <name evidence="1" type="ORF">CEXT_142181</name>
</gene>
<dbReference type="EMBL" id="BPLR01019420">
    <property type="protein sequence ID" value="GIX67670.1"/>
    <property type="molecule type" value="Genomic_DNA"/>
</dbReference>
<sequence length="149" mass="16589">MSTAAVIFYSCDFCYHRLSLLPSSNTASYDFLCCQRFQLLSSSSSATVVFCSSDFCYHRLSMLPSSNTADIFCCSHLRLRVTFSAAEVFHCCRRLPLSPSFYCHHRLPMLLSPATIVRLPLLSSSSSAAARMMISKDTPFAISDRPSSK</sequence>
<name>A0AAV4M752_CAEEX</name>
<comment type="caution">
    <text evidence="1">The sequence shown here is derived from an EMBL/GenBank/DDBJ whole genome shotgun (WGS) entry which is preliminary data.</text>
</comment>
<dbReference type="Proteomes" id="UP001054945">
    <property type="component" value="Unassembled WGS sequence"/>
</dbReference>
<proteinExistence type="predicted"/>
<dbReference type="AlphaFoldDB" id="A0AAV4M752"/>
<evidence type="ECO:0000313" key="2">
    <source>
        <dbReference type="Proteomes" id="UP001054945"/>
    </source>
</evidence>
<reference evidence="1 2" key="1">
    <citation type="submission" date="2021-06" db="EMBL/GenBank/DDBJ databases">
        <title>Caerostris extrusa draft genome.</title>
        <authorList>
            <person name="Kono N."/>
            <person name="Arakawa K."/>
        </authorList>
    </citation>
    <scope>NUCLEOTIDE SEQUENCE [LARGE SCALE GENOMIC DNA]</scope>
</reference>
<keyword evidence="2" id="KW-1185">Reference proteome</keyword>
<evidence type="ECO:0000313" key="1">
    <source>
        <dbReference type="EMBL" id="GIX67670.1"/>
    </source>
</evidence>